<gene>
    <name evidence="11" type="ORF">NYM_LOCUS20531</name>
</gene>
<evidence type="ECO:0000256" key="2">
    <source>
        <dbReference type="ARBA" id="ARBA00022723"/>
    </source>
</evidence>
<keyword evidence="8" id="KW-0539">Nucleus</keyword>
<evidence type="ECO:0000256" key="9">
    <source>
        <dbReference type="PROSITE-ProRule" id="PRU00042"/>
    </source>
</evidence>
<dbReference type="Gramene" id="NC5G0263710.1">
    <property type="protein sequence ID" value="NC5G0263710.1:cds"/>
    <property type="gene ID" value="NC5G0263710"/>
</dbReference>
<evidence type="ECO:0000256" key="8">
    <source>
        <dbReference type="ARBA" id="ARBA00023242"/>
    </source>
</evidence>
<dbReference type="SMART" id="SM00355">
    <property type="entry name" value="ZnF_C2H2"/>
    <property type="match status" value="2"/>
</dbReference>
<accession>A0A5K1D7C8</accession>
<evidence type="ECO:0000259" key="10">
    <source>
        <dbReference type="PROSITE" id="PS50157"/>
    </source>
</evidence>
<name>A0A5K1D7C8_9MAGN</name>
<dbReference type="GO" id="GO:0008270">
    <property type="term" value="F:zinc ion binding"/>
    <property type="evidence" value="ECO:0007669"/>
    <property type="project" value="UniProtKB-KW"/>
</dbReference>
<dbReference type="Pfam" id="PF13912">
    <property type="entry name" value="zf-C2H2_6"/>
    <property type="match status" value="2"/>
</dbReference>
<keyword evidence="6" id="KW-0805">Transcription regulation</keyword>
<evidence type="ECO:0000313" key="11">
    <source>
        <dbReference type="EMBL" id="VVW34525.1"/>
    </source>
</evidence>
<evidence type="ECO:0000256" key="1">
    <source>
        <dbReference type="ARBA" id="ARBA00004123"/>
    </source>
</evidence>
<evidence type="ECO:0000256" key="6">
    <source>
        <dbReference type="ARBA" id="ARBA00023015"/>
    </source>
</evidence>
<proteinExistence type="predicted"/>
<keyword evidence="2" id="KW-0479">Metal-binding</keyword>
<dbReference type="OMA" id="HRNAHEL"/>
<comment type="subcellular location">
    <subcellularLocation>
        <location evidence="1">Nucleus</location>
    </subcellularLocation>
</comment>
<evidence type="ECO:0000256" key="7">
    <source>
        <dbReference type="ARBA" id="ARBA00023163"/>
    </source>
</evidence>
<dbReference type="PANTHER" id="PTHR26374">
    <property type="entry name" value="ZINC FINGER PROTEIN ZAT5"/>
    <property type="match status" value="1"/>
</dbReference>
<evidence type="ECO:0000256" key="3">
    <source>
        <dbReference type="ARBA" id="ARBA00022737"/>
    </source>
</evidence>
<dbReference type="InterPro" id="IPR036236">
    <property type="entry name" value="Znf_C2H2_sf"/>
</dbReference>
<dbReference type="InterPro" id="IPR013087">
    <property type="entry name" value="Znf_C2H2_type"/>
</dbReference>
<keyword evidence="5" id="KW-0862">Zinc</keyword>
<keyword evidence="4 9" id="KW-0863">Zinc-finger</keyword>
<feature type="domain" description="C2H2-type" evidence="10">
    <location>
        <begin position="104"/>
        <end position="131"/>
    </location>
</feature>
<dbReference type="PANTHER" id="PTHR26374:SF379">
    <property type="entry name" value="ZINC FINGER PROTEIN ZAT12"/>
    <property type="match status" value="1"/>
</dbReference>
<dbReference type="GO" id="GO:0005634">
    <property type="term" value="C:nucleus"/>
    <property type="evidence" value="ECO:0007669"/>
    <property type="project" value="UniProtKB-SubCell"/>
</dbReference>
<dbReference type="AlphaFoldDB" id="A0A5K1D7C8"/>
<reference evidence="11" key="1">
    <citation type="submission" date="2019-09" db="EMBL/GenBank/DDBJ databases">
        <authorList>
            <person name="Zhang L."/>
        </authorList>
    </citation>
    <scope>NUCLEOTIDE SEQUENCE</scope>
</reference>
<dbReference type="PROSITE" id="PS00028">
    <property type="entry name" value="ZINC_FINGER_C2H2_1"/>
    <property type="match status" value="2"/>
</dbReference>
<dbReference type="PROSITE" id="PS50157">
    <property type="entry name" value="ZINC_FINGER_C2H2_2"/>
    <property type="match status" value="2"/>
</dbReference>
<dbReference type="SUPFAM" id="SSF57667">
    <property type="entry name" value="beta-beta-alpha zinc fingers"/>
    <property type="match status" value="1"/>
</dbReference>
<keyword evidence="7" id="KW-0804">Transcription</keyword>
<protein>
    <recommendedName>
        <fullName evidence="10">C2H2-type domain-containing protein</fullName>
    </recommendedName>
</protein>
<feature type="domain" description="C2H2-type" evidence="10">
    <location>
        <begin position="57"/>
        <end position="84"/>
    </location>
</feature>
<dbReference type="EMBL" id="LR721783">
    <property type="protein sequence ID" value="VVW34525.1"/>
    <property type="molecule type" value="Genomic_DNA"/>
</dbReference>
<evidence type="ECO:0000256" key="4">
    <source>
        <dbReference type="ARBA" id="ARBA00022771"/>
    </source>
</evidence>
<sequence>MKRHAYEVDEDKEEMKRAEETAKCLLLFSHAFAAANSSGAIGAAALPLVAQQQLRDYECKTCNRRFPSFQALGGHRASHKRLRFADEEGDDEQAQKQKGKPRGHECAICGLEFSIGQALGGHMRRHRNAHELVLHAQTSKKADDHGKKVPLLDLNLPPVDDFSACACG</sequence>
<dbReference type="Gene3D" id="3.30.160.60">
    <property type="entry name" value="Classic Zinc Finger"/>
    <property type="match status" value="1"/>
</dbReference>
<keyword evidence="3" id="KW-0677">Repeat</keyword>
<dbReference type="OrthoDB" id="9411774at2759"/>
<organism evidence="11">
    <name type="scientific">Nymphaea colorata</name>
    <name type="common">pocket water lily</name>
    <dbReference type="NCBI Taxonomy" id="210225"/>
    <lineage>
        <taxon>Eukaryota</taxon>
        <taxon>Viridiplantae</taxon>
        <taxon>Streptophyta</taxon>
        <taxon>Embryophyta</taxon>
        <taxon>Tracheophyta</taxon>
        <taxon>Spermatophyta</taxon>
        <taxon>Magnoliopsida</taxon>
        <taxon>Nymphaeales</taxon>
        <taxon>Nymphaeaceae</taxon>
        <taxon>Nymphaea</taxon>
    </lineage>
</organism>
<evidence type="ECO:0000256" key="5">
    <source>
        <dbReference type="ARBA" id="ARBA00022833"/>
    </source>
</evidence>